<organism evidence="1 2">
    <name type="scientific">Effusibacillus dendaii</name>
    <dbReference type="NCBI Taxonomy" id="2743772"/>
    <lineage>
        <taxon>Bacteria</taxon>
        <taxon>Bacillati</taxon>
        <taxon>Bacillota</taxon>
        <taxon>Bacilli</taxon>
        <taxon>Bacillales</taxon>
        <taxon>Alicyclobacillaceae</taxon>
        <taxon>Effusibacillus</taxon>
    </lineage>
</organism>
<dbReference type="EMBL" id="AP023366">
    <property type="protein sequence ID" value="BCJ88310.1"/>
    <property type="molecule type" value="Genomic_DNA"/>
</dbReference>
<proteinExistence type="predicted"/>
<gene>
    <name evidence="1" type="ORF">skT53_32950</name>
</gene>
<evidence type="ECO:0000313" key="1">
    <source>
        <dbReference type="EMBL" id="BCJ88310.1"/>
    </source>
</evidence>
<dbReference type="Proteomes" id="UP000593802">
    <property type="component" value="Chromosome"/>
</dbReference>
<sequence>MGSYNGDFLSGEISPDRKEFIIKTIRNTPTYSVWNEEQLHEMYEQLTKLKNSGEDSMVITSGMLPILLNRNEIEKLHKDLGEVIAQTHQL</sequence>
<dbReference type="AlphaFoldDB" id="A0A7I8DI39"/>
<keyword evidence="2" id="KW-1185">Reference proteome</keyword>
<accession>A0A7I8DI39</accession>
<dbReference type="RefSeq" id="WP_200758938.1">
    <property type="nucleotide sequence ID" value="NZ_AP023366.1"/>
</dbReference>
<reference evidence="1 2" key="1">
    <citation type="submission" date="2020-08" db="EMBL/GenBank/DDBJ databases">
        <title>Complete Genome Sequence of Effusibacillus dendaii Strain skT53, Isolated from Farmland soil.</title>
        <authorList>
            <person name="Konishi T."/>
            <person name="Kawasaki H."/>
        </authorList>
    </citation>
    <scope>NUCLEOTIDE SEQUENCE [LARGE SCALE GENOMIC DNA]</scope>
    <source>
        <strain evidence="2">skT53</strain>
    </source>
</reference>
<name>A0A7I8DI39_9BACL</name>
<dbReference type="KEGG" id="eff:skT53_32950"/>
<protein>
    <submittedName>
        <fullName evidence="1">Uncharacterized protein</fullName>
    </submittedName>
</protein>
<evidence type="ECO:0000313" key="2">
    <source>
        <dbReference type="Proteomes" id="UP000593802"/>
    </source>
</evidence>